<dbReference type="SMART" id="SM01195">
    <property type="entry name" value="FA"/>
    <property type="match status" value="1"/>
</dbReference>
<feature type="compositionally biased region" description="Polar residues" evidence="5">
    <location>
        <begin position="714"/>
        <end position="734"/>
    </location>
</feature>
<comment type="subcellular location">
    <subcellularLocation>
        <location evidence="1">Cell junction</location>
    </subcellularLocation>
    <subcellularLocation>
        <location evidence="2">Cytoplasm</location>
    </subcellularLocation>
</comment>
<dbReference type="PROSITE" id="PS50057">
    <property type="entry name" value="FERM_3"/>
    <property type="match status" value="1"/>
</dbReference>
<dbReference type="SMART" id="SM01196">
    <property type="entry name" value="FERM_C"/>
    <property type="match status" value="1"/>
</dbReference>
<evidence type="ECO:0000313" key="7">
    <source>
        <dbReference type="Proteomes" id="UP000749559"/>
    </source>
</evidence>
<evidence type="ECO:0000256" key="1">
    <source>
        <dbReference type="ARBA" id="ARBA00004282"/>
    </source>
</evidence>
<dbReference type="InterPro" id="IPR014352">
    <property type="entry name" value="FERM/acyl-CoA-bd_prot_sf"/>
</dbReference>
<dbReference type="InterPro" id="IPR029071">
    <property type="entry name" value="Ubiquitin-like_domsf"/>
</dbReference>
<name>A0A8J1Y4G1_OWEFU</name>
<dbReference type="Pfam" id="PF00373">
    <property type="entry name" value="FERM_M"/>
    <property type="match status" value="1"/>
</dbReference>
<dbReference type="Gene3D" id="3.10.20.90">
    <property type="entry name" value="Phosphatidylinositol 3-kinase Catalytic Subunit, Chain A, domain 1"/>
    <property type="match status" value="1"/>
</dbReference>
<evidence type="ECO:0000313" key="6">
    <source>
        <dbReference type="EMBL" id="CAH1788367.1"/>
    </source>
</evidence>
<feature type="compositionally biased region" description="Low complexity" evidence="5">
    <location>
        <begin position="735"/>
        <end position="746"/>
    </location>
</feature>
<protein>
    <submittedName>
        <fullName evidence="6">Uncharacterized protein</fullName>
    </submittedName>
</protein>
<dbReference type="SUPFAM" id="SSF47031">
    <property type="entry name" value="Second domain of FERM"/>
    <property type="match status" value="1"/>
</dbReference>
<dbReference type="InterPro" id="IPR011993">
    <property type="entry name" value="PH-like_dom_sf"/>
</dbReference>
<dbReference type="GO" id="GO:0031032">
    <property type="term" value="P:actomyosin structure organization"/>
    <property type="evidence" value="ECO:0007669"/>
    <property type="project" value="TreeGrafter"/>
</dbReference>
<dbReference type="InterPro" id="IPR035963">
    <property type="entry name" value="FERM_2"/>
</dbReference>
<dbReference type="FunFam" id="1.20.80.10:FF:000003">
    <property type="entry name" value="Tyrosine-protein phosphatase non-receptor type 4"/>
    <property type="match status" value="1"/>
</dbReference>
<organism evidence="6 7">
    <name type="scientific">Owenia fusiformis</name>
    <name type="common">Polychaete worm</name>
    <dbReference type="NCBI Taxonomy" id="6347"/>
    <lineage>
        <taxon>Eukaryota</taxon>
        <taxon>Metazoa</taxon>
        <taxon>Spiralia</taxon>
        <taxon>Lophotrochozoa</taxon>
        <taxon>Annelida</taxon>
        <taxon>Polychaeta</taxon>
        <taxon>Sedentaria</taxon>
        <taxon>Canalipalpata</taxon>
        <taxon>Sabellida</taxon>
        <taxon>Oweniida</taxon>
        <taxon>Oweniidae</taxon>
        <taxon>Owenia</taxon>
    </lineage>
</organism>
<feature type="compositionally biased region" description="Low complexity" evidence="5">
    <location>
        <begin position="487"/>
        <end position="502"/>
    </location>
</feature>
<dbReference type="OrthoDB" id="6235974at2759"/>
<comment type="caution">
    <text evidence="6">The sequence shown here is derived from an EMBL/GenBank/DDBJ whole genome shotgun (WGS) entry which is preliminary data.</text>
</comment>
<dbReference type="FunFam" id="3.10.20.90:FF:000024">
    <property type="entry name" value="Erythrocyte membrane protein band 4.1-like 5"/>
    <property type="match status" value="1"/>
</dbReference>
<dbReference type="SUPFAM" id="SSF54236">
    <property type="entry name" value="Ubiquitin-like"/>
    <property type="match status" value="1"/>
</dbReference>
<evidence type="ECO:0000256" key="2">
    <source>
        <dbReference type="ARBA" id="ARBA00004496"/>
    </source>
</evidence>
<dbReference type="Gene3D" id="2.30.29.30">
    <property type="entry name" value="Pleckstrin-homology domain (PH domain)/Phosphotyrosine-binding domain (PTB)"/>
    <property type="match status" value="1"/>
</dbReference>
<feature type="compositionally biased region" description="Polar residues" evidence="5">
    <location>
        <begin position="654"/>
        <end position="699"/>
    </location>
</feature>
<dbReference type="GO" id="GO:0070161">
    <property type="term" value="C:anchoring junction"/>
    <property type="evidence" value="ECO:0007669"/>
    <property type="project" value="UniProtKB-SubCell"/>
</dbReference>
<dbReference type="CDD" id="cd13186">
    <property type="entry name" value="FERM_C_NBL4_NBL5"/>
    <property type="match status" value="1"/>
</dbReference>
<dbReference type="AlphaFoldDB" id="A0A8J1Y4G1"/>
<keyword evidence="4" id="KW-0965">Cell junction</keyword>
<feature type="region of interest" description="Disordered" evidence="5">
    <location>
        <begin position="449"/>
        <end position="512"/>
    </location>
</feature>
<dbReference type="GO" id="GO:0005856">
    <property type="term" value="C:cytoskeleton"/>
    <property type="evidence" value="ECO:0007669"/>
    <property type="project" value="TreeGrafter"/>
</dbReference>
<dbReference type="SUPFAM" id="SSF50729">
    <property type="entry name" value="PH domain-like"/>
    <property type="match status" value="1"/>
</dbReference>
<dbReference type="CDD" id="cd14473">
    <property type="entry name" value="FERM_B-lobe"/>
    <property type="match status" value="1"/>
</dbReference>
<sequence length="818" mass="90858">MSRLIRFLSRRRTGRGLKKDPKDSKPKNVLNCKVVLLDGTDLTLDVSKKAYGSELLDLVYLDLDLEDREYFGLQFTDPSNVNHWLDRTKLIKKQVTIGPPYTFRLKVRFYSSEPNNLREELTRYQFFLQLKQDILTGKLECPDDIAVELAALALQSELGDYDESVHTPAYISEFRFVPEPKQTEEMELAIFEAFKAMKGKMKNPAQAELAYLNKAKWLENYGIDMHCVMGRDQNEYGLGLTPTGILVYEDQSKIGLFFWPKIARLDFKKKKLILVVVEDDESGREQEHTFVFRLAHHKACKHLWKCAVSHHAFFRLKTPHKTPTARQGFFRLGSRFRFDEKTEFQKTYTYKSRRSVRFERRPSQRYSRRPTFEKMEREKREASQEAEHPTTPTTTVAQVASSNDVTTVATTKTTSVSSVAEVTPVSNGNLTINTTATSAMDRLDELIKSPNALSPKNRTSVSSTGSAHSGSSLRSPGVTSVKSETPSTSGARSSKGSTSSGAGAKGYGKDAPSTSILEASEAAQARLKGLDDPNIVKAKPKTKDVNSFQNNQIKFAGGAQNIDMKCNILKAKAEEDMKKGTNTNQIVLLVDDDDEEDEDDDEQTSECSAVDEITTDDDLDNVFNNEKQAFLAVNNANPTQRAHSVSGLIRRPNSAVSPPQRPNSVHRSSSIHRTNSLSSAHGVNLVQRTGSVSSTNSRNTGEDTTHLLQKSPGLVTNSETSPPRHQQSDASSHRSTPSPVTKSSPPQETSFSGTSAVTTRKTAPSNSKTLTNTTTTTTIVKVPNTTSNGSSTVSPWHVTSPDKKEKVIERRVCLTTEL</sequence>
<dbReference type="PANTHER" id="PTHR23280">
    <property type="entry name" value="4.1 G PROTEIN"/>
    <property type="match status" value="1"/>
</dbReference>
<dbReference type="InterPro" id="IPR019748">
    <property type="entry name" value="FERM_central"/>
</dbReference>
<feature type="compositionally biased region" description="Polar residues" evidence="5">
    <location>
        <begin position="634"/>
        <end position="643"/>
    </location>
</feature>
<dbReference type="InterPro" id="IPR000299">
    <property type="entry name" value="FERM_domain"/>
</dbReference>
<feature type="region of interest" description="Disordered" evidence="5">
    <location>
        <begin position="634"/>
        <end position="802"/>
    </location>
</feature>
<dbReference type="GO" id="GO:0005886">
    <property type="term" value="C:plasma membrane"/>
    <property type="evidence" value="ECO:0007669"/>
    <property type="project" value="UniProtKB-ARBA"/>
</dbReference>
<proteinExistence type="predicted"/>
<feature type="compositionally biased region" description="Polar residues" evidence="5">
    <location>
        <begin position="747"/>
        <end position="763"/>
    </location>
</feature>
<dbReference type="Pfam" id="PF09379">
    <property type="entry name" value="FERM_N"/>
    <property type="match status" value="1"/>
</dbReference>
<dbReference type="InterPro" id="IPR018980">
    <property type="entry name" value="FERM_PH-like_C"/>
</dbReference>
<dbReference type="Gene3D" id="1.20.80.10">
    <property type="match status" value="1"/>
</dbReference>
<evidence type="ECO:0000256" key="3">
    <source>
        <dbReference type="ARBA" id="ARBA00022490"/>
    </source>
</evidence>
<dbReference type="PRINTS" id="PR00935">
    <property type="entry name" value="BAND41"/>
</dbReference>
<dbReference type="InterPro" id="IPR019747">
    <property type="entry name" value="FERM_CS"/>
</dbReference>
<feature type="compositionally biased region" description="Low complexity" evidence="5">
    <location>
        <begin position="460"/>
        <end position="477"/>
    </location>
</feature>
<reference evidence="6" key="1">
    <citation type="submission" date="2022-03" db="EMBL/GenBank/DDBJ databases">
        <authorList>
            <person name="Martin C."/>
        </authorList>
    </citation>
    <scope>NUCLEOTIDE SEQUENCE</scope>
</reference>
<dbReference type="FunFam" id="2.30.29.30:FF:000002">
    <property type="entry name" value="Band 4.1-like protein 5 isoform 1"/>
    <property type="match status" value="1"/>
</dbReference>
<keyword evidence="7" id="KW-1185">Reference proteome</keyword>
<gene>
    <name evidence="6" type="ORF">OFUS_LOCUS13916</name>
</gene>
<dbReference type="GO" id="GO:0005737">
    <property type="term" value="C:cytoplasm"/>
    <property type="evidence" value="ECO:0007669"/>
    <property type="project" value="UniProtKB-SubCell"/>
</dbReference>
<dbReference type="Pfam" id="PF09380">
    <property type="entry name" value="FERM_C"/>
    <property type="match status" value="1"/>
</dbReference>
<feature type="compositionally biased region" description="Low complexity" evidence="5">
    <location>
        <begin position="764"/>
        <end position="787"/>
    </location>
</feature>
<evidence type="ECO:0000256" key="4">
    <source>
        <dbReference type="ARBA" id="ARBA00022949"/>
    </source>
</evidence>
<evidence type="ECO:0000256" key="5">
    <source>
        <dbReference type="SAM" id="MobiDB-lite"/>
    </source>
</evidence>
<feature type="region of interest" description="Disordered" evidence="5">
    <location>
        <begin position="355"/>
        <end position="395"/>
    </location>
</feature>
<dbReference type="PROSITE" id="PS00660">
    <property type="entry name" value="FERM_1"/>
    <property type="match status" value="1"/>
</dbReference>
<dbReference type="PANTHER" id="PTHR23280:SF25">
    <property type="entry name" value="MOESIN_EZRIN_RADIXIN HOMOLOG 1"/>
    <property type="match status" value="1"/>
</dbReference>
<dbReference type="InterPro" id="IPR018979">
    <property type="entry name" value="FERM_N"/>
</dbReference>
<feature type="compositionally biased region" description="Basic and acidic residues" evidence="5">
    <location>
        <begin position="370"/>
        <end position="388"/>
    </location>
</feature>
<dbReference type="InterPro" id="IPR019749">
    <property type="entry name" value="Band_41_domain"/>
</dbReference>
<keyword evidence="3" id="KW-0963">Cytoplasm</keyword>
<dbReference type="SMART" id="SM00295">
    <property type="entry name" value="B41"/>
    <property type="match status" value="1"/>
</dbReference>
<dbReference type="InterPro" id="IPR014847">
    <property type="entry name" value="FA"/>
</dbReference>
<accession>A0A8J1Y4G1</accession>
<dbReference type="Proteomes" id="UP000749559">
    <property type="component" value="Unassembled WGS sequence"/>
</dbReference>
<dbReference type="EMBL" id="CAIIXF020000007">
    <property type="protein sequence ID" value="CAH1788367.1"/>
    <property type="molecule type" value="Genomic_DNA"/>
</dbReference>